<keyword evidence="7" id="KW-0695">RNA-directed DNA polymerase</keyword>
<dbReference type="InterPro" id="IPR005162">
    <property type="entry name" value="Retrotrans_gag_dom"/>
</dbReference>
<evidence type="ECO:0000259" key="10">
    <source>
        <dbReference type="PROSITE" id="PS50994"/>
    </source>
</evidence>
<dbReference type="PROSITE" id="PS00141">
    <property type="entry name" value="ASP_PROTEASE"/>
    <property type="match status" value="1"/>
</dbReference>
<dbReference type="Gene3D" id="1.25.10.10">
    <property type="entry name" value="Leucine-rich Repeat Variant"/>
    <property type="match status" value="1"/>
</dbReference>
<dbReference type="GO" id="GO:0034515">
    <property type="term" value="C:proteasome storage granule"/>
    <property type="evidence" value="ECO:0007669"/>
    <property type="project" value="TreeGrafter"/>
</dbReference>
<dbReference type="SUPFAM" id="SSF53098">
    <property type="entry name" value="Ribonuclease H-like"/>
    <property type="match status" value="1"/>
</dbReference>
<evidence type="ECO:0000313" key="12">
    <source>
        <dbReference type="Proteomes" id="UP001168821"/>
    </source>
</evidence>
<dbReference type="GO" id="GO:0003964">
    <property type="term" value="F:RNA-directed DNA polymerase activity"/>
    <property type="evidence" value="ECO:0007669"/>
    <property type="project" value="UniProtKB-KW"/>
</dbReference>
<evidence type="ECO:0000256" key="4">
    <source>
        <dbReference type="ARBA" id="ARBA00022737"/>
    </source>
</evidence>
<keyword evidence="8" id="KW-0647">Proteasome</keyword>
<keyword evidence="3" id="KW-0540">Nuclease</keyword>
<dbReference type="Pfam" id="PF21505">
    <property type="entry name" value="RPN2_N"/>
    <property type="match status" value="1"/>
</dbReference>
<dbReference type="GO" id="GO:0003676">
    <property type="term" value="F:nucleic acid binding"/>
    <property type="evidence" value="ECO:0007669"/>
    <property type="project" value="InterPro"/>
</dbReference>
<evidence type="ECO:0000256" key="6">
    <source>
        <dbReference type="ARBA" id="ARBA00022801"/>
    </source>
</evidence>
<evidence type="ECO:0000256" key="5">
    <source>
        <dbReference type="ARBA" id="ARBA00022759"/>
    </source>
</evidence>
<dbReference type="GO" id="GO:0004190">
    <property type="term" value="F:aspartic-type endopeptidase activity"/>
    <property type="evidence" value="ECO:0007669"/>
    <property type="project" value="InterPro"/>
</dbReference>
<protein>
    <recommendedName>
        <fullName evidence="10">Integrase catalytic domain-containing protein</fullName>
    </recommendedName>
</protein>
<dbReference type="SUPFAM" id="SSF48371">
    <property type="entry name" value="ARM repeat"/>
    <property type="match status" value="1"/>
</dbReference>
<dbReference type="InterPro" id="IPR048570">
    <property type="entry name" value="PSMD1_RPN2_N"/>
</dbReference>
<feature type="compositionally biased region" description="Basic and acidic residues" evidence="9">
    <location>
        <begin position="299"/>
        <end position="318"/>
    </location>
</feature>
<evidence type="ECO:0000313" key="11">
    <source>
        <dbReference type="EMBL" id="KAJ3653458.1"/>
    </source>
</evidence>
<keyword evidence="2" id="KW-0548">Nucleotidyltransferase</keyword>
<dbReference type="InterPro" id="IPR036397">
    <property type="entry name" value="RNaseH_sf"/>
</dbReference>
<organism evidence="11 12">
    <name type="scientific">Zophobas morio</name>
    <dbReference type="NCBI Taxonomy" id="2755281"/>
    <lineage>
        <taxon>Eukaryota</taxon>
        <taxon>Metazoa</taxon>
        <taxon>Ecdysozoa</taxon>
        <taxon>Arthropoda</taxon>
        <taxon>Hexapoda</taxon>
        <taxon>Insecta</taxon>
        <taxon>Pterygota</taxon>
        <taxon>Neoptera</taxon>
        <taxon>Endopterygota</taxon>
        <taxon>Coleoptera</taxon>
        <taxon>Polyphaga</taxon>
        <taxon>Cucujiformia</taxon>
        <taxon>Tenebrionidae</taxon>
        <taxon>Zophobas</taxon>
    </lineage>
</organism>
<dbReference type="PROSITE" id="PS50994">
    <property type="entry name" value="INTEGRASE"/>
    <property type="match status" value="1"/>
</dbReference>
<dbReference type="GO" id="GO:0005634">
    <property type="term" value="C:nucleus"/>
    <property type="evidence" value="ECO:0007669"/>
    <property type="project" value="TreeGrafter"/>
</dbReference>
<dbReference type="Proteomes" id="UP001168821">
    <property type="component" value="Unassembled WGS sequence"/>
</dbReference>
<dbReference type="CDD" id="cd00303">
    <property type="entry name" value="retropepsin_like"/>
    <property type="match status" value="1"/>
</dbReference>
<keyword evidence="12" id="KW-1185">Reference proteome</keyword>
<dbReference type="FunFam" id="1.25.10.10:FF:000426">
    <property type="entry name" value="Proteasome 26S subunit, non-ATPase 1"/>
    <property type="match status" value="1"/>
</dbReference>
<dbReference type="InterPro" id="IPR012337">
    <property type="entry name" value="RNaseH-like_sf"/>
</dbReference>
<dbReference type="Pfam" id="PF01851">
    <property type="entry name" value="PC_rep"/>
    <property type="match status" value="3"/>
</dbReference>
<dbReference type="GO" id="GO:0008540">
    <property type="term" value="C:proteasome regulatory particle, base subcomplex"/>
    <property type="evidence" value="ECO:0007669"/>
    <property type="project" value="TreeGrafter"/>
</dbReference>
<dbReference type="SUPFAM" id="SSF50630">
    <property type="entry name" value="Acid proteases"/>
    <property type="match status" value="1"/>
</dbReference>
<reference evidence="11" key="1">
    <citation type="journal article" date="2023" name="G3 (Bethesda)">
        <title>Whole genome assemblies of Zophobas morio and Tenebrio molitor.</title>
        <authorList>
            <person name="Kaur S."/>
            <person name="Stinson S.A."/>
            <person name="diCenzo G.C."/>
        </authorList>
    </citation>
    <scope>NUCLEOTIDE SEQUENCE</scope>
    <source>
        <strain evidence="11">QUZm001</strain>
    </source>
</reference>
<evidence type="ECO:0000256" key="9">
    <source>
        <dbReference type="SAM" id="MobiDB-lite"/>
    </source>
</evidence>
<dbReference type="InterPro" id="IPR001969">
    <property type="entry name" value="Aspartic_peptidase_AS"/>
</dbReference>
<sequence length="1625" mass="183428">MNITSAAGIISLLEEPRPELKVFALRKLDSIVDEFWPEISEAIEKIEILHEDKIFQQHHLAALVASKVYYHLGSFEDSLTYALGAGDLFDVNARTEYVETILAKCIDYYTQHRIALADGTPDAKPIDPRLEAIVNRMFQRCLDDGQYRQAMGLALETRRMDIFESSITQSDDISNMLIYAFQVAMSLIQNRGFRNTVLRSLVGLYRGLSVPDYVNMCQCLIFLEDPLSVAEILDKLVQGEEENRLMAYQIAFDLYESATQQFLERVMVALRATAPIPSLLEDKLKPKTVESSTEATESAEPKPEVKEERTLENLSEKEKEHQECLEKLHTILSGEISIELHLQFLIRSNHADLLILKQTKETVRVSICHTATVIANAFMHSGTTSDQFLRDNLEWLARATNWAKLTATASLGVIHRGHEQEALTLMQSYLPKEVAPSSGYSEGGGLYALGLIHANHGANIIDYLLTQLKDAQNEMVRHGGCLGLGLAAMGTHRQDVYEQLKFNLYQDDANTGEAAGIAMGMVMLGSKNPSAIEDMVAYAQESQHEKILRGLAVGIAFTMYGRLEEADPLIEQLTSDKDPILRRSGMYTLAMAYCGTGHNQAIRKLLHVAVSDVNDDVRRAAVTALGFLLFRLTRDELLYELAVRGVDDIGHETVGAMRRSLSELIRTEEFGDLVFSPTFRLVVETEMLICTEKIAQLYGFVQSRRSIAKNSTEERNVETKLRHLYGRVSRVRLRLTEEERAQMADRLTNLFNQLGSIEVLVDSKLDATVEPNDPNVQPPTVPLLGAQVVNIHKHQVPVCQWGLKFSGNKQGMSVNAFLERVEELRVARGVSEVELLNSIVDLLEDQALIWYRSVKTSVLSWTGFVRELRKEFLPFDYATELWQEIRTRVQGPNESVGSYFACLKNLFNRLSVPPSEEEKLRVLQRNLAPYLIQGIGLVDISSVDQLLDTCKKLETVRILATAPRPNVPKASCLEPDLAGPTLVKSRMVAQTSSERSSTIGKRTKKPLEHRLGVSQRQPVDDSWKTWLEFVRLECRKDEIQAVNSKFLASSGDPRPYLRVSVLGIALVGLLDSGSSSTIVGGPGWEKLRSLNLQLQEHPDVSLADGSLRQVLGFIDLPLQLNSRIRVLKVLVVPSITTEILLGINFWKDMDIVPRVASNSYSLGVAAAQGSSGDTPQQREDVSKLVERFFTKMGSKLGCAKNVVHVIDPADHDPWYTSLLQKIRADPQKYPRFCVRDEKIYRLVKGGSPSYCADDDWRLLVPPSLRKAVLVENHDSPTSGHLGYFKTQKRVSALYYWPKMNTYIARYVRNCEVCAAQKPEQRAPYGQMGHRTVSKPWELICTDIMGPFPLSRRRNRFILIVADCFTKYVLLFPLKSALGTVVSEHMENDVFLRFGVPSLIICDNGKQYVSNVFRKMVESYDCKITFNANYHPQANPSERINRVVKTAVRSYLTGDTHQDWDRNISKIAFAINTAVHEVTGYSPAYLNFGRSLFLSGKLHHKLTPPHPQDEIVCDSREKLNDHLKELFRLYVDVQKRLEKAYLDSASRYNLRRRPLVLDPGQIVWKRNRVLSNKGERFAAGLAPKFVKCVVHRKVTPGVYELLDYDTRVNLGAWHVQDLKLDRHEDL</sequence>
<feature type="domain" description="Integrase catalytic" evidence="10">
    <location>
        <begin position="1331"/>
        <end position="1490"/>
    </location>
</feature>
<evidence type="ECO:0000256" key="7">
    <source>
        <dbReference type="ARBA" id="ARBA00022918"/>
    </source>
</evidence>
<keyword evidence="4" id="KW-0677">Repeat</keyword>
<dbReference type="GO" id="GO:0004519">
    <property type="term" value="F:endonuclease activity"/>
    <property type="evidence" value="ECO:0007669"/>
    <property type="project" value="UniProtKB-KW"/>
</dbReference>
<gene>
    <name evidence="11" type="ORF">Zmor_012708</name>
</gene>
<dbReference type="GO" id="GO:0015074">
    <property type="term" value="P:DNA integration"/>
    <property type="evidence" value="ECO:0007669"/>
    <property type="project" value="InterPro"/>
</dbReference>
<dbReference type="GO" id="GO:0043161">
    <property type="term" value="P:proteasome-mediated ubiquitin-dependent protein catabolic process"/>
    <property type="evidence" value="ECO:0007669"/>
    <property type="project" value="TreeGrafter"/>
</dbReference>
<comment type="caution">
    <text evidence="11">The sequence shown here is derived from an EMBL/GenBank/DDBJ whole genome shotgun (WGS) entry which is preliminary data.</text>
</comment>
<accession>A0AA38I9H3</accession>
<evidence type="ECO:0000256" key="8">
    <source>
        <dbReference type="ARBA" id="ARBA00022942"/>
    </source>
</evidence>
<dbReference type="PANTHER" id="PTHR10943:SF2">
    <property type="entry name" value="26S PROTEASOME NON-ATPASE REGULATORY SUBUNIT 1"/>
    <property type="match status" value="1"/>
</dbReference>
<dbReference type="InterPro" id="IPR002015">
    <property type="entry name" value="Proteasome/cyclosome_rpt"/>
</dbReference>
<dbReference type="Gene3D" id="1.10.340.70">
    <property type="match status" value="1"/>
</dbReference>
<name>A0AA38I9H3_9CUCU</name>
<dbReference type="Pfam" id="PF00665">
    <property type="entry name" value="rve"/>
    <property type="match status" value="1"/>
</dbReference>
<dbReference type="PANTHER" id="PTHR10943">
    <property type="entry name" value="26S PROTEASOME NON-ATPASE REGULATORY SUBUNIT"/>
    <property type="match status" value="1"/>
</dbReference>
<dbReference type="Pfam" id="PF17921">
    <property type="entry name" value="Integrase_H2C2"/>
    <property type="match status" value="1"/>
</dbReference>
<feature type="region of interest" description="Disordered" evidence="9">
    <location>
        <begin position="286"/>
        <end position="318"/>
    </location>
</feature>
<proteinExistence type="predicted"/>
<dbReference type="EMBL" id="JALNTZ010000004">
    <property type="protein sequence ID" value="KAJ3653458.1"/>
    <property type="molecule type" value="Genomic_DNA"/>
</dbReference>
<dbReference type="InterPro" id="IPR011989">
    <property type="entry name" value="ARM-like"/>
</dbReference>
<keyword evidence="6" id="KW-0378">Hydrolase</keyword>
<dbReference type="Pfam" id="PF03732">
    <property type="entry name" value="Retrotrans_gag"/>
    <property type="match status" value="1"/>
</dbReference>
<evidence type="ECO:0000256" key="3">
    <source>
        <dbReference type="ARBA" id="ARBA00022722"/>
    </source>
</evidence>
<keyword evidence="1" id="KW-0808">Transferase</keyword>
<dbReference type="FunFam" id="1.10.340.70:FF:000001">
    <property type="entry name" value="Retrovirus-related Pol polyprotein from transposon gypsy-like Protein"/>
    <property type="match status" value="1"/>
</dbReference>
<evidence type="ECO:0000256" key="1">
    <source>
        <dbReference type="ARBA" id="ARBA00022679"/>
    </source>
</evidence>
<evidence type="ECO:0000256" key="2">
    <source>
        <dbReference type="ARBA" id="ARBA00022695"/>
    </source>
</evidence>
<dbReference type="InterPro" id="IPR001584">
    <property type="entry name" value="Integrase_cat-core"/>
</dbReference>
<dbReference type="InterPro" id="IPR016024">
    <property type="entry name" value="ARM-type_fold"/>
</dbReference>
<dbReference type="Gene3D" id="3.30.420.10">
    <property type="entry name" value="Ribonuclease H-like superfamily/Ribonuclease H"/>
    <property type="match status" value="1"/>
</dbReference>
<keyword evidence="5" id="KW-0255">Endonuclease</keyword>
<dbReference type="Gene3D" id="2.40.70.10">
    <property type="entry name" value="Acid Proteases"/>
    <property type="match status" value="1"/>
</dbReference>
<dbReference type="InterPro" id="IPR041588">
    <property type="entry name" value="Integrase_H2C2"/>
</dbReference>
<dbReference type="InterPro" id="IPR021109">
    <property type="entry name" value="Peptidase_aspartic_dom_sf"/>
</dbReference>